<dbReference type="SUPFAM" id="SSF52172">
    <property type="entry name" value="CheY-like"/>
    <property type="match status" value="1"/>
</dbReference>
<dbReference type="Gene3D" id="1.10.287.130">
    <property type="match status" value="1"/>
</dbReference>
<dbReference type="AlphaFoldDB" id="A0A9N8DGR5"/>
<dbReference type="PROSITE" id="PS50110">
    <property type="entry name" value="RESPONSE_REGULATORY"/>
    <property type="match status" value="1"/>
</dbReference>
<evidence type="ECO:0000256" key="6">
    <source>
        <dbReference type="PROSITE-ProRule" id="PRU00169"/>
    </source>
</evidence>
<proteinExistence type="predicted"/>
<dbReference type="InterPro" id="IPR003594">
    <property type="entry name" value="HATPase_dom"/>
</dbReference>
<dbReference type="Pfam" id="PF00072">
    <property type="entry name" value="Response_reg"/>
    <property type="match status" value="1"/>
</dbReference>
<evidence type="ECO:0000256" key="5">
    <source>
        <dbReference type="ARBA" id="ARBA00022777"/>
    </source>
</evidence>
<dbReference type="PRINTS" id="PR00344">
    <property type="entry name" value="BCTRLSENSOR"/>
</dbReference>
<dbReference type="PANTHER" id="PTHR43047:SF72">
    <property type="entry name" value="OSMOSENSING HISTIDINE PROTEIN KINASE SLN1"/>
    <property type="match status" value="1"/>
</dbReference>
<dbReference type="InterPro" id="IPR036890">
    <property type="entry name" value="HATPase_C_sf"/>
</dbReference>
<dbReference type="InterPro" id="IPR011006">
    <property type="entry name" value="CheY-like_superfamily"/>
</dbReference>
<dbReference type="SMART" id="SM00387">
    <property type="entry name" value="HATPase_c"/>
    <property type="match status" value="1"/>
</dbReference>
<accession>A0A9N8DGR5</accession>
<dbReference type="InterPro" id="IPR001789">
    <property type="entry name" value="Sig_transdc_resp-reg_receiver"/>
</dbReference>
<feature type="domain" description="Histidine kinase" evidence="9">
    <location>
        <begin position="492"/>
        <end position="781"/>
    </location>
</feature>
<evidence type="ECO:0000256" key="8">
    <source>
        <dbReference type="SAM" id="Phobius"/>
    </source>
</evidence>
<dbReference type="GO" id="GO:0009927">
    <property type="term" value="F:histidine phosphotransfer kinase activity"/>
    <property type="evidence" value="ECO:0007669"/>
    <property type="project" value="TreeGrafter"/>
</dbReference>
<evidence type="ECO:0000259" key="10">
    <source>
        <dbReference type="PROSITE" id="PS50110"/>
    </source>
</evidence>
<sequence length="982" mass="107705">MQSAEPLHPEDDSSSRPAMPPPGLRTSRTSSPTSSDTHAKRRSTNHVTSSTRKRGGSSSTSKTRSISSHATTSDKTPAILQTSKSVLYGRLVFLVVLVTAAAGLGYAAYALMAAAQESQAASRFDSIAERALSVAQLVVQEKKKATDSLALMVGSANPQADAWPNVYLDGYTSIARSLGIVTEGSLSFCPIVQPGGAQQASFEAFAYDLFYNTSNYDNTTGVSAFGRGIFSFGKGPHGNATFPDGRFPSTTGWTYHRRDHKDILLPFLQSDHGAHPVLMLNVYFEHNRAAAIDNVMACSDERAQTQDYERECGSITDLMWSETKAEVDPGPAGMMMVPIYPRKDPAKLTGFIVGKQIWHDLLKHGFESDVNGLHVVLRTPTRAHTYRIQDGMAVYAGEGDLHDTSAHLFSSVGTRINPRYFSNNTVPYYMDIYATQDYMLAYQTNNPKTACIGAVLIMALTALLFLGYDYFVRREFHDKKKLLEAKRQFVRYVSHEVRTPLNTVCLGLTLLQHDFASVLGLRRGSQSSTTTTKMVGDKIDKERVEEWMQLSTQVFQNADAAVGVLSDLLNYDKIQMGTLTLELSLIPIWHSLERTVHEFKIAALEKRVHLTIDFSRLNGKDDDDVEACCSSGVPSDLGFCKVVGDNVKLTQVFRNLISNGLKFSREGGNLIVRVFEKQLPEHKRRDEIVALAKEERVTLILRGDVVIQVIDDGVGMTKEQTKTVFDDGTQFNANKFQAGGGSGLGMNISQGVVSQHDGKLSAHSGGLGMGSIFTVTLPLYETNEDEKSTHDPTDATPLKDGSGGKEEDSEFSIPKLNILVVDDAVSNRKLCIRLLQRSGHTCEGACDGKEAVEMVKKAMESGKPYDCILLDYEMPNMNGPEACEKMRKMGCSSYIAGVTGNVMSEDVDHFRNCGANCVLPKPFRLETLEEQLVEDGVTPFEQDEMVRVESGGNLVEMGDDVALSLSSLASLERNSGQPFFDV</sequence>
<feature type="modified residue" description="4-aspartylphosphate" evidence="6">
    <location>
        <position position="871"/>
    </location>
</feature>
<evidence type="ECO:0000259" key="9">
    <source>
        <dbReference type="PROSITE" id="PS50109"/>
    </source>
</evidence>
<feature type="compositionally biased region" description="Low complexity" evidence="7">
    <location>
        <begin position="24"/>
        <end position="36"/>
    </location>
</feature>
<dbReference type="InterPro" id="IPR036097">
    <property type="entry name" value="HisK_dim/P_sf"/>
</dbReference>
<dbReference type="SMART" id="SM00448">
    <property type="entry name" value="REC"/>
    <property type="match status" value="1"/>
</dbReference>
<dbReference type="Gene3D" id="3.30.565.10">
    <property type="entry name" value="Histidine kinase-like ATPase, C-terminal domain"/>
    <property type="match status" value="1"/>
</dbReference>
<evidence type="ECO:0000256" key="2">
    <source>
        <dbReference type="ARBA" id="ARBA00012438"/>
    </source>
</evidence>
<feature type="transmembrane region" description="Helical" evidence="8">
    <location>
        <begin position="452"/>
        <end position="471"/>
    </location>
</feature>
<keyword evidence="8" id="KW-0812">Transmembrane</keyword>
<dbReference type="Gene3D" id="3.40.50.2300">
    <property type="match status" value="1"/>
</dbReference>
<evidence type="ECO:0000256" key="3">
    <source>
        <dbReference type="ARBA" id="ARBA00022553"/>
    </source>
</evidence>
<dbReference type="CDD" id="cd17546">
    <property type="entry name" value="REC_hyHK_CKI1_RcsC-like"/>
    <property type="match status" value="1"/>
</dbReference>
<protein>
    <recommendedName>
        <fullName evidence="2">histidine kinase</fullName>
        <ecNumber evidence="2">2.7.13.3</ecNumber>
    </recommendedName>
</protein>
<dbReference type="InterPro" id="IPR003661">
    <property type="entry name" value="HisK_dim/P_dom"/>
</dbReference>
<dbReference type="PANTHER" id="PTHR43047">
    <property type="entry name" value="TWO-COMPONENT HISTIDINE PROTEIN KINASE"/>
    <property type="match status" value="1"/>
</dbReference>
<dbReference type="CDD" id="cd00082">
    <property type="entry name" value="HisKA"/>
    <property type="match status" value="1"/>
</dbReference>
<evidence type="ECO:0000313" key="12">
    <source>
        <dbReference type="Proteomes" id="UP001153069"/>
    </source>
</evidence>
<gene>
    <name evidence="11" type="ORF">SEMRO_112_G055500.1</name>
</gene>
<keyword evidence="8" id="KW-1133">Transmembrane helix</keyword>
<keyword evidence="3 6" id="KW-0597">Phosphoprotein</keyword>
<keyword evidence="4" id="KW-0808">Transferase</keyword>
<evidence type="ECO:0000313" key="11">
    <source>
        <dbReference type="EMBL" id="CAB9501555.1"/>
    </source>
</evidence>
<dbReference type="InterPro" id="IPR005467">
    <property type="entry name" value="His_kinase_dom"/>
</dbReference>
<feature type="compositionally biased region" description="Low complexity" evidence="7">
    <location>
        <begin position="56"/>
        <end position="68"/>
    </location>
</feature>
<keyword evidence="8" id="KW-0472">Membrane</keyword>
<comment type="caution">
    <text evidence="11">The sequence shown here is derived from an EMBL/GenBank/DDBJ whole genome shotgun (WGS) entry which is preliminary data.</text>
</comment>
<dbReference type="PROSITE" id="PS50109">
    <property type="entry name" value="HIS_KIN"/>
    <property type="match status" value="1"/>
</dbReference>
<dbReference type="GO" id="GO:0000155">
    <property type="term" value="F:phosphorelay sensor kinase activity"/>
    <property type="evidence" value="ECO:0007669"/>
    <property type="project" value="InterPro"/>
</dbReference>
<organism evidence="11 12">
    <name type="scientific">Seminavis robusta</name>
    <dbReference type="NCBI Taxonomy" id="568900"/>
    <lineage>
        <taxon>Eukaryota</taxon>
        <taxon>Sar</taxon>
        <taxon>Stramenopiles</taxon>
        <taxon>Ochrophyta</taxon>
        <taxon>Bacillariophyta</taxon>
        <taxon>Bacillariophyceae</taxon>
        <taxon>Bacillariophycidae</taxon>
        <taxon>Naviculales</taxon>
        <taxon>Naviculaceae</taxon>
        <taxon>Seminavis</taxon>
    </lineage>
</organism>
<dbReference type="InterPro" id="IPR004358">
    <property type="entry name" value="Sig_transdc_His_kin-like_C"/>
</dbReference>
<feature type="region of interest" description="Disordered" evidence="7">
    <location>
        <begin position="1"/>
        <end position="74"/>
    </location>
</feature>
<evidence type="ECO:0000256" key="4">
    <source>
        <dbReference type="ARBA" id="ARBA00022679"/>
    </source>
</evidence>
<dbReference type="EC" id="2.7.13.3" evidence="2"/>
<dbReference type="Proteomes" id="UP001153069">
    <property type="component" value="Unassembled WGS sequence"/>
</dbReference>
<feature type="domain" description="Response regulatory" evidence="10">
    <location>
        <begin position="817"/>
        <end position="936"/>
    </location>
</feature>
<reference evidence="11" key="1">
    <citation type="submission" date="2020-06" db="EMBL/GenBank/DDBJ databases">
        <authorList>
            <consortium name="Plant Systems Biology data submission"/>
        </authorList>
    </citation>
    <scope>NUCLEOTIDE SEQUENCE</scope>
    <source>
        <strain evidence="11">D6</strain>
    </source>
</reference>
<dbReference type="SUPFAM" id="SSF47384">
    <property type="entry name" value="Homodimeric domain of signal transducing histidine kinase"/>
    <property type="match status" value="1"/>
</dbReference>
<evidence type="ECO:0000256" key="1">
    <source>
        <dbReference type="ARBA" id="ARBA00000085"/>
    </source>
</evidence>
<feature type="region of interest" description="Disordered" evidence="7">
    <location>
        <begin position="783"/>
        <end position="809"/>
    </location>
</feature>
<evidence type="ECO:0000256" key="7">
    <source>
        <dbReference type="SAM" id="MobiDB-lite"/>
    </source>
</evidence>
<keyword evidence="5 11" id="KW-0418">Kinase</keyword>
<keyword evidence="12" id="KW-1185">Reference proteome</keyword>
<comment type="catalytic activity">
    <reaction evidence="1">
        <text>ATP + protein L-histidine = ADP + protein N-phospho-L-histidine.</text>
        <dbReference type="EC" id="2.7.13.3"/>
    </reaction>
</comment>
<dbReference type="EMBL" id="CAICTM010000111">
    <property type="protein sequence ID" value="CAB9501555.1"/>
    <property type="molecule type" value="Genomic_DNA"/>
</dbReference>
<name>A0A9N8DGR5_9STRA</name>
<dbReference type="GO" id="GO:0005886">
    <property type="term" value="C:plasma membrane"/>
    <property type="evidence" value="ECO:0007669"/>
    <property type="project" value="TreeGrafter"/>
</dbReference>
<dbReference type="Pfam" id="PF02518">
    <property type="entry name" value="HATPase_c"/>
    <property type="match status" value="1"/>
</dbReference>
<dbReference type="SUPFAM" id="SSF55874">
    <property type="entry name" value="ATPase domain of HSP90 chaperone/DNA topoisomerase II/histidine kinase"/>
    <property type="match status" value="1"/>
</dbReference>
<feature type="transmembrane region" description="Helical" evidence="8">
    <location>
        <begin position="91"/>
        <end position="112"/>
    </location>
</feature>
<dbReference type="OrthoDB" id="207061at2759"/>